<evidence type="ECO:0000256" key="1">
    <source>
        <dbReference type="SAM" id="MobiDB-lite"/>
    </source>
</evidence>
<dbReference type="RefSeq" id="XP_007705399.1">
    <property type="nucleotide sequence ID" value="XM_007707209.1"/>
</dbReference>
<name>M2QUX6_COCSN</name>
<feature type="compositionally biased region" description="Basic and acidic residues" evidence="1">
    <location>
        <begin position="10"/>
        <end position="20"/>
    </location>
</feature>
<protein>
    <submittedName>
        <fullName evidence="2">Uncharacterized protein</fullName>
    </submittedName>
</protein>
<gene>
    <name evidence="2" type="ORF">COCSADRAFT_348370</name>
</gene>
<evidence type="ECO:0000313" key="3">
    <source>
        <dbReference type="Proteomes" id="UP000016934"/>
    </source>
</evidence>
<dbReference type="EMBL" id="KB445654">
    <property type="protein sequence ID" value="EMD58939.1"/>
    <property type="molecule type" value="Genomic_DNA"/>
</dbReference>
<organism evidence="2 3">
    <name type="scientific">Cochliobolus sativus (strain ND90Pr / ATCC 201652)</name>
    <name type="common">Common root rot and spot blotch fungus</name>
    <name type="synonym">Bipolaris sorokiniana</name>
    <dbReference type="NCBI Taxonomy" id="665912"/>
    <lineage>
        <taxon>Eukaryota</taxon>
        <taxon>Fungi</taxon>
        <taxon>Dikarya</taxon>
        <taxon>Ascomycota</taxon>
        <taxon>Pezizomycotina</taxon>
        <taxon>Dothideomycetes</taxon>
        <taxon>Pleosporomycetidae</taxon>
        <taxon>Pleosporales</taxon>
        <taxon>Pleosporineae</taxon>
        <taxon>Pleosporaceae</taxon>
        <taxon>Bipolaris</taxon>
    </lineage>
</organism>
<dbReference type="HOGENOM" id="CLU_1652016_0_0_1"/>
<proteinExistence type="predicted"/>
<dbReference type="GeneID" id="19137891"/>
<reference evidence="2 3" key="1">
    <citation type="journal article" date="2012" name="PLoS Pathog.">
        <title>Diverse lifestyles and strategies of plant pathogenesis encoded in the genomes of eighteen Dothideomycetes fungi.</title>
        <authorList>
            <person name="Ohm R.A."/>
            <person name="Feau N."/>
            <person name="Henrissat B."/>
            <person name="Schoch C.L."/>
            <person name="Horwitz B.A."/>
            <person name="Barry K.W."/>
            <person name="Condon B.J."/>
            <person name="Copeland A.C."/>
            <person name="Dhillon B."/>
            <person name="Glaser F."/>
            <person name="Hesse C.N."/>
            <person name="Kosti I."/>
            <person name="LaButti K."/>
            <person name="Lindquist E.A."/>
            <person name="Lucas S."/>
            <person name="Salamov A.A."/>
            <person name="Bradshaw R.E."/>
            <person name="Ciuffetti L."/>
            <person name="Hamelin R.C."/>
            <person name="Kema G.H.J."/>
            <person name="Lawrence C."/>
            <person name="Scott J.A."/>
            <person name="Spatafora J.W."/>
            <person name="Turgeon B.G."/>
            <person name="de Wit P.J.G.M."/>
            <person name="Zhong S."/>
            <person name="Goodwin S.B."/>
            <person name="Grigoriev I.V."/>
        </authorList>
    </citation>
    <scope>NUCLEOTIDE SEQUENCE [LARGE SCALE GENOMIC DNA]</scope>
    <source>
        <strain evidence="3">ND90Pr / ATCC 201652</strain>
    </source>
</reference>
<dbReference type="KEGG" id="bsc:COCSADRAFT_348370"/>
<accession>M2QUX6</accession>
<sequence length="160" mass="17485">MAPDLSIAGRRQEPWPDRRNNDHAGVERMCWRPPVSHAPCSTLLHAAARVASVNAPLLGYGYGQPMPACRPYCLIRNDAISLVASSLPAPAMPALRQTLPTIHNTPWPEIGPPPSLSLIHRPSTRPSHPDPVILFCSPPTRQPGPRWLDTPHCLLVCLLA</sequence>
<keyword evidence="3" id="KW-1185">Reference proteome</keyword>
<evidence type="ECO:0000313" key="2">
    <source>
        <dbReference type="EMBL" id="EMD58939.1"/>
    </source>
</evidence>
<feature type="region of interest" description="Disordered" evidence="1">
    <location>
        <begin position="1"/>
        <end position="20"/>
    </location>
</feature>
<dbReference type="AlphaFoldDB" id="M2QUX6"/>
<reference evidence="3" key="2">
    <citation type="journal article" date="2013" name="PLoS Genet.">
        <title>Comparative genome structure, secondary metabolite, and effector coding capacity across Cochliobolus pathogens.</title>
        <authorList>
            <person name="Condon B.J."/>
            <person name="Leng Y."/>
            <person name="Wu D."/>
            <person name="Bushley K.E."/>
            <person name="Ohm R.A."/>
            <person name="Otillar R."/>
            <person name="Martin J."/>
            <person name="Schackwitz W."/>
            <person name="Grimwood J."/>
            <person name="MohdZainudin N."/>
            <person name="Xue C."/>
            <person name="Wang R."/>
            <person name="Manning V.A."/>
            <person name="Dhillon B."/>
            <person name="Tu Z.J."/>
            <person name="Steffenson B.J."/>
            <person name="Salamov A."/>
            <person name="Sun H."/>
            <person name="Lowry S."/>
            <person name="LaButti K."/>
            <person name="Han J."/>
            <person name="Copeland A."/>
            <person name="Lindquist E."/>
            <person name="Barry K."/>
            <person name="Schmutz J."/>
            <person name="Baker S.E."/>
            <person name="Ciuffetti L.M."/>
            <person name="Grigoriev I.V."/>
            <person name="Zhong S."/>
            <person name="Turgeon B.G."/>
        </authorList>
    </citation>
    <scope>NUCLEOTIDE SEQUENCE [LARGE SCALE GENOMIC DNA]</scope>
    <source>
        <strain evidence="3">ND90Pr / ATCC 201652</strain>
    </source>
</reference>
<dbReference type="Proteomes" id="UP000016934">
    <property type="component" value="Unassembled WGS sequence"/>
</dbReference>